<gene>
    <name evidence="1" type="ORF">Cboi01_000289000</name>
</gene>
<accession>A0ACB5TPI0</accession>
<reference evidence="1" key="1">
    <citation type="submission" date="2023-04" db="EMBL/GenBank/DDBJ databases">
        <title>Candida boidinii NBRC 1967.</title>
        <authorList>
            <person name="Ichikawa N."/>
            <person name="Sato H."/>
            <person name="Tonouchi N."/>
        </authorList>
    </citation>
    <scope>NUCLEOTIDE SEQUENCE</scope>
    <source>
        <strain evidence="1">NBRC 1967</strain>
    </source>
</reference>
<comment type="caution">
    <text evidence="1">The sequence shown here is derived from an EMBL/GenBank/DDBJ whole genome shotgun (WGS) entry which is preliminary data.</text>
</comment>
<dbReference type="EMBL" id="BSXV01001425">
    <property type="protein sequence ID" value="GME92801.1"/>
    <property type="molecule type" value="Genomic_DNA"/>
</dbReference>
<evidence type="ECO:0000313" key="1">
    <source>
        <dbReference type="EMBL" id="GME92801.1"/>
    </source>
</evidence>
<dbReference type="Proteomes" id="UP001165101">
    <property type="component" value="Unassembled WGS sequence"/>
</dbReference>
<keyword evidence="2" id="KW-1185">Reference proteome</keyword>
<name>A0ACB5TPI0_CANBO</name>
<evidence type="ECO:0000313" key="2">
    <source>
        <dbReference type="Proteomes" id="UP001165101"/>
    </source>
</evidence>
<proteinExistence type="predicted"/>
<organism evidence="1 2">
    <name type="scientific">Candida boidinii</name>
    <name type="common">Yeast</name>
    <dbReference type="NCBI Taxonomy" id="5477"/>
    <lineage>
        <taxon>Eukaryota</taxon>
        <taxon>Fungi</taxon>
        <taxon>Dikarya</taxon>
        <taxon>Ascomycota</taxon>
        <taxon>Saccharomycotina</taxon>
        <taxon>Pichiomycetes</taxon>
        <taxon>Pichiales</taxon>
        <taxon>Pichiaceae</taxon>
        <taxon>Ogataea</taxon>
        <taxon>Ogataea/Candida clade</taxon>
    </lineage>
</organism>
<sequence>MDSGIPKPPNNHSRSRSIPSITTTMVSSGSADQIETKPSSNQLQFSLQVPNNSSSQMQMRSRSLVNNNSSSDERGRSRASSRDASLSRDPSRAASKQNSTARSRSRLTSRSRGAVSRSRATHLQRDLSPVSPHLTGLHTLTKSLTHSGLGKNEVTPEVAAVPEYRSVHLNFVADEFKPIDPKSALVAKKIKDKATGRTSIILTTKRQTQDTTDKDKDDKNSKIKITDINTSTDLNNNNTDSSKKFKTRVSFDTVNVEYCAYPPEYSSSKCDDPDSIRSTRSDRILKPRELSPTSLLAAQASSGRGRSPSPFRDQSPSSRSLSPSDRGLSPVQSSSGSTRNSIVNDAKRRGYPTTPIITHESCTLNKTHQEFYSLYNNTSKKRAKLPGRSVLVYISGRRHTWVAIDWCVNRLLEDGDSLIVIASINPDDDPVIREFSRGSIFGTNNTKESIAKSQDQFKSLITDEMIRSSPEYAKIVSENIMKYILAITNPNKIIKVTIELGVGDTKDVLKDMIGLYLPDWLKISHYQLLLFLL</sequence>
<protein>
    <submittedName>
        <fullName evidence="1">Unnamed protein product</fullName>
    </submittedName>
</protein>